<organism evidence="3">
    <name type="scientific">Cacopsylla melanoneura</name>
    <dbReference type="NCBI Taxonomy" id="428564"/>
    <lineage>
        <taxon>Eukaryota</taxon>
        <taxon>Metazoa</taxon>
        <taxon>Ecdysozoa</taxon>
        <taxon>Arthropoda</taxon>
        <taxon>Hexapoda</taxon>
        <taxon>Insecta</taxon>
        <taxon>Pterygota</taxon>
        <taxon>Neoptera</taxon>
        <taxon>Paraneoptera</taxon>
        <taxon>Hemiptera</taxon>
        <taxon>Sternorrhyncha</taxon>
        <taxon>Psylloidea</taxon>
        <taxon>Psyllidae</taxon>
        <taxon>Psyllinae</taxon>
        <taxon>Cacopsylla</taxon>
    </lineage>
</organism>
<reference evidence="3" key="1">
    <citation type="submission" date="2021-05" db="EMBL/GenBank/DDBJ databases">
        <authorList>
            <person name="Alioto T."/>
            <person name="Alioto T."/>
            <person name="Gomez Garrido J."/>
        </authorList>
    </citation>
    <scope>NUCLEOTIDE SEQUENCE</scope>
</reference>
<feature type="region of interest" description="Disordered" evidence="1">
    <location>
        <begin position="629"/>
        <end position="855"/>
    </location>
</feature>
<feature type="compositionally biased region" description="Basic and acidic residues" evidence="1">
    <location>
        <begin position="889"/>
        <end position="905"/>
    </location>
</feature>
<feature type="compositionally biased region" description="Basic and acidic residues" evidence="1">
    <location>
        <begin position="458"/>
        <end position="479"/>
    </location>
</feature>
<evidence type="ECO:0008006" key="4">
    <source>
        <dbReference type="Google" id="ProtNLM"/>
    </source>
</evidence>
<feature type="compositionally biased region" description="Basic and acidic residues" evidence="1">
    <location>
        <begin position="686"/>
        <end position="705"/>
    </location>
</feature>
<sequence length="1357" mass="160619">MKYHGHIRPHPRSLLTSCLLLWVTFAPLDADLPPQNSYYPAFGEAVTECKYRTAHSKHSWLMDLTLPYLLRDSVENKYRELFHNNTFIPYILRTPFTFALPNEETQTTDTPVGREHVESVLGKKIQQALNKVQKKAKDNVITKRYTLAEPYVSTKDNGEPISMSDWYPDRNKDENFGTAEQKGAMYKPKIQPKIWKGIVNARGLWENKSLVNGISDSFDPDYELHDDANPFPNGDFTDGGAYDSEIPMLKNRSMCPNILFITLGPGEHPINNPVYMDSDYNFRDIPNFNGTWKFPDSRPASDESKLEPQDALARAKYMNEVFNKTREHEKIMNEYPKDRWKNKEYLLKRKKRNVLNGTKHEDNKEDVNEGNDIKLEGADRKEDGRNSFEQHTHAKEARKQDEKKIRDLIDEEIMARALHEKRLKNSGKPKEDQLKDNLGNNFKNVFNQEKGGNTADRNNPDNAEKDRLKPTDVNHERTNAKTNIQNSEDYENMDTKKITHHNTEFNYDIDTYKELTPVFRNIARDNYEDMLKTEEIRRYMNHGKEKPVVTNDEDLEARDNYENLLKTEEIRRYGNEDKKKHEVTKDGDLENEDSAISIHANLDSSTEDETVKPQRPKVDFLSFVEPVNEPQEHLNVPEHNETISCDQPKQNNREDSKPLEENKTEGTTENDVPNKFTNKQTTEQTVQHDETKVNDEKQEVTNNKDEEYETTAIPEQDVTNNREKINMEREHETTTANEKREVTNTNEENKTEKEYNKKEEEQNSMMKEGKNKERKQNEMENKQTTPNTFYESPELDSYREPAKDYKTTEDKEGQTYEAYHHESQYTEPPPQKDRLDSEDVRKDYKGPKKPRLDENKVVEMIKMTQLRKEYEESNKRVRTTPKQDNLYAKQDKLEKKDENEGKIDGENSKAKVNKFKYMITEMRKKFNYIREGKAKQVEDEATKKQKERKERIELMKEYYKTKFKTLKGETKKKVKDYPDIENTEEMAGFPVDWYRKYKDKVRTRKEIELEDIEEDLDREERDRMANSRKKRDMGNEKLMPKSRKKRSTKIMLRKNNQTYVISTKHLNLFRRKNVKIYLNHEHVRKFDNRRKKRHVADKIDEGFDSENEFNGKYIQERTGSKNEINLDSFDDSKRDIKGNDPENDPIYLDSQDLEIRHIDDKTEPHGIELRAEDIVDMNYIDPRERKDTHTDTKDLDDSTRQISKHEDPNIKNNFKDHSIDIKQIDKWVNMETNEIETWLSSNRTNAKDDIEELNTPDIDSVDMHQSELVAESDDEMKSRVKRDADFVYVTRPKRGWKKHIKDKIREIKAKLSTKFKDRIYEWTTKHKWETLPDEKDRTTPTLMKKRFLNIKKISQLI</sequence>
<evidence type="ECO:0000313" key="3">
    <source>
        <dbReference type="EMBL" id="CAG6645159.1"/>
    </source>
</evidence>
<feature type="region of interest" description="Disordered" evidence="1">
    <location>
        <begin position="1183"/>
        <end position="1211"/>
    </location>
</feature>
<feature type="compositionally biased region" description="Polar residues" evidence="1">
    <location>
        <begin position="667"/>
        <end position="685"/>
    </location>
</feature>
<feature type="region of interest" description="Disordered" evidence="1">
    <location>
        <begin position="356"/>
        <end position="403"/>
    </location>
</feature>
<protein>
    <recommendedName>
        <fullName evidence="4">Trichohyalin-like</fullName>
    </recommendedName>
</protein>
<accession>A0A8D8R672</accession>
<feature type="chain" id="PRO_5034169473" description="Trichohyalin-like" evidence="2">
    <location>
        <begin position="31"/>
        <end position="1357"/>
    </location>
</feature>
<feature type="compositionally biased region" description="Basic and acidic residues" evidence="1">
    <location>
        <begin position="796"/>
        <end position="855"/>
    </location>
</feature>
<feature type="region of interest" description="Disordered" evidence="1">
    <location>
        <begin position="867"/>
        <end position="905"/>
    </location>
</feature>
<feature type="compositionally biased region" description="Polar residues" evidence="1">
    <location>
        <begin position="438"/>
        <end position="457"/>
    </location>
</feature>
<feature type="compositionally biased region" description="Basic and acidic residues" evidence="1">
    <location>
        <begin position="630"/>
        <end position="641"/>
    </location>
</feature>
<feature type="compositionally biased region" description="Basic and acidic residues" evidence="1">
    <location>
        <begin position="1130"/>
        <end position="1140"/>
    </location>
</feature>
<feature type="signal peptide" evidence="2">
    <location>
        <begin position="1"/>
        <end position="30"/>
    </location>
</feature>
<feature type="region of interest" description="Disordered" evidence="1">
    <location>
        <begin position="420"/>
        <end position="480"/>
    </location>
</feature>
<dbReference type="EMBL" id="HBUF01135440">
    <property type="protein sequence ID" value="CAG6645159.1"/>
    <property type="molecule type" value="Transcribed_RNA"/>
</dbReference>
<evidence type="ECO:0000256" key="2">
    <source>
        <dbReference type="SAM" id="SignalP"/>
    </source>
</evidence>
<proteinExistence type="predicted"/>
<name>A0A8D8R672_9HEMI</name>
<feature type="compositionally biased region" description="Basic and acidic residues" evidence="1">
    <location>
        <begin position="651"/>
        <end position="666"/>
    </location>
</feature>
<feature type="compositionally biased region" description="Basic and acidic residues" evidence="1">
    <location>
        <begin position="720"/>
        <end position="781"/>
    </location>
</feature>
<feature type="region of interest" description="Disordered" evidence="1">
    <location>
        <begin position="1121"/>
        <end position="1145"/>
    </location>
</feature>
<feature type="region of interest" description="Disordered" evidence="1">
    <location>
        <begin position="1020"/>
        <end position="1047"/>
    </location>
</feature>
<evidence type="ECO:0000256" key="1">
    <source>
        <dbReference type="SAM" id="MobiDB-lite"/>
    </source>
</evidence>
<keyword evidence="2" id="KW-0732">Signal</keyword>
<feature type="compositionally biased region" description="Basic and acidic residues" evidence="1">
    <location>
        <begin position="358"/>
        <end position="403"/>
    </location>
</feature>